<keyword evidence="2" id="KW-0812">Transmembrane</keyword>
<evidence type="ECO:0000256" key="1">
    <source>
        <dbReference type="SAM" id="MobiDB-lite"/>
    </source>
</evidence>
<feature type="transmembrane region" description="Helical" evidence="2">
    <location>
        <begin position="33"/>
        <end position="53"/>
    </location>
</feature>
<feature type="transmembrane region" description="Helical" evidence="2">
    <location>
        <begin position="246"/>
        <end position="269"/>
    </location>
</feature>
<feature type="compositionally biased region" description="Low complexity" evidence="1">
    <location>
        <begin position="312"/>
        <end position="326"/>
    </location>
</feature>
<protein>
    <submittedName>
        <fullName evidence="3">Uncharacterized protein</fullName>
    </submittedName>
</protein>
<evidence type="ECO:0000313" key="4">
    <source>
        <dbReference type="Proteomes" id="UP000192491"/>
    </source>
</evidence>
<dbReference type="EMBL" id="MTEJ01000261">
    <property type="protein sequence ID" value="OQX06064.1"/>
    <property type="molecule type" value="Genomic_DNA"/>
</dbReference>
<organism evidence="3 4">
    <name type="scientific">Thiothrix lacustris</name>
    <dbReference type="NCBI Taxonomy" id="525917"/>
    <lineage>
        <taxon>Bacteria</taxon>
        <taxon>Pseudomonadati</taxon>
        <taxon>Pseudomonadota</taxon>
        <taxon>Gammaproteobacteria</taxon>
        <taxon>Thiotrichales</taxon>
        <taxon>Thiotrichaceae</taxon>
        <taxon>Thiothrix</taxon>
    </lineage>
</organism>
<feature type="transmembrane region" description="Helical" evidence="2">
    <location>
        <begin position="113"/>
        <end position="130"/>
    </location>
</feature>
<evidence type="ECO:0000313" key="3">
    <source>
        <dbReference type="EMBL" id="OQX06064.1"/>
    </source>
</evidence>
<reference evidence="3 4" key="1">
    <citation type="submission" date="2017-01" db="EMBL/GenBank/DDBJ databases">
        <title>Novel large sulfur bacteria in the metagenomes of groundwater-fed chemosynthetic microbial mats in the Lake Huron basin.</title>
        <authorList>
            <person name="Sharrar A.M."/>
            <person name="Flood B.E."/>
            <person name="Bailey J.V."/>
            <person name="Jones D.S."/>
            <person name="Biddanda B."/>
            <person name="Ruberg S.A."/>
            <person name="Marcus D.N."/>
            <person name="Dick G.J."/>
        </authorList>
    </citation>
    <scope>NUCLEOTIDE SEQUENCE [LARGE SCALE GENOMIC DNA]</scope>
    <source>
        <strain evidence="3">A8</strain>
    </source>
</reference>
<accession>A0A1Y1QHT1</accession>
<comment type="caution">
    <text evidence="3">The sequence shown here is derived from an EMBL/GenBank/DDBJ whole genome shotgun (WGS) entry which is preliminary data.</text>
</comment>
<gene>
    <name evidence="3" type="ORF">BWK73_31855</name>
</gene>
<feature type="region of interest" description="Disordered" evidence="1">
    <location>
        <begin position="307"/>
        <end position="326"/>
    </location>
</feature>
<feature type="transmembrane region" description="Helical" evidence="2">
    <location>
        <begin position="73"/>
        <end position="93"/>
    </location>
</feature>
<keyword evidence="2" id="KW-1133">Transmembrane helix</keyword>
<keyword evidence="2" id="KW-0472">Membrane</keyword>
<dbReference type="Proteomes" id="UP000192491">
    <property type="component" value="Unassembled WGS sequence"/>
</dbReference>
<sequence length="449" mass="49539">MNTQPLILDIEHIQRRTHAVQLDIARYGVTLRLADFATLLMLFVFLVGFYVADPFHIASFIAQRFGANGTVELAVYALLLLMAGLMAVTIARLKRAHYEHKAKYRFSGSVWKVGIVIMAFTVFAEIYNATGNQQHSQFAKAENSKAFTALTSQKLGIGSSTAADNAQMVHLQGELAKHREYLATCKKTCYAQRVRIAELTAEIHAMEAGKVQANVQAQQANATAANALATQLRQLKEDYLHPMVKAFVALGIPASIAMQLIAGLVAIAFERMHLSASENLRDCYSLLDGLEQHLLNKRKEYASFTGTDYQPADSATTSTATLTDTPQPASAELAPAVAAAPVFKWQQPPPSHFPGFVDTNQRTPPACSTRTTEALHERVLRERVATPATAYTHATEAKAGEEVDCPQCGTRFRKVNKWHTFCKTACKDAWHNAQHPERAGYLKARKRKP</sequence>
<proteinExistence type="predicted"/>
<dbReference type="AlphaFoldDB" id="A0A1Y1QHT1"/>
<name>A0A1Y1QHT1_9GAMM</name>
<evidence type="ECO:0000256" key="2">
    <source>
        <dbReference type="SAM" id="Phobius"/>
    </source>
</evidence>